<evidence type="ECO:0000256" key="9">
    <source>
        <dbReference type="ARBA" id="ARBA00023228"/>
    </source>
</evidence>
<organism evidence="12 13">
    <name type="scientific">Cimex lectularius</name>
    <name type="common">Bed bug</name>
    <name type="synonym">Acanthia lectularia</name>
    <dbReference type="NCBI Taxonomy" id="79782"/>
    <lineage>
        <taxon>Eukaryota</taxon>
        <taxon>Metazoa</taxon>
        <taxon>Ecdysozoa</taxon>
        <taxon>Arthropoda</taxon>
        <taxon>Hexapoda</taxon>
        <taxon>Insecta</taxon>
        <taxon>Pterygota</taxon>
        <taxon>Neoptera</taxon>
        <taxon>Paraneoptera</taxon>
        <taxon>Hemiptera</taxon>
        <taxon>Heteroptera</taxon>
        <taxon>Panheteroptera</taxon>
        <taxon>Cimicomorpha</taxon>
        <taxon>Cimicidae</taxon>
        <taxon>Cimex</taxon>
    </lineage>
</organism>
<dbReference type="GO" id="GO:0016197">
    <property type="term" value="P:endosomal transport"/>
    <property type="evidence" value="ECO:0007669"/>
    <property type="project" value="InterPro"/>
</dbReference>
<sequence length="172" mass="19194">MGCCFTYCCNKNKTQDDDPDVHTRLLSDPVSNSANTQCVSSDDQLAQYQNYLPKKANEQSVLNKILQTTAQNVIDVAALGPHNIEQNEYLERRNQYSSKLNHLASTARQPSINPQGLLVDIPVPEKILSGTPISDLDFKLIKRASHKFKVALGELKVKQTEDLIVPFHIGTM</sequence>
<evidence type="ECO:0000256" key="4">
    <source>
        <dbReference type="ARBA" id="ARBA00016099"/>
    </source>
</evidence>
<dbReference type="InterPro" id="IPR028209">
    <property type="entry name" value="LAMTOR1/MEH1"/>
</dbReference>
<dbReference type="GO" id="GO:0060090">
    <property type="term" value="F:molecular adaptor activity"/>
    <property type="evidence" value="ECO:0007669"/>
    <property type="project" value="TreeGrafter"/>
</dbReference>
<evidence type="ECO:0000256" key="8">
    <source>
        <dbReference type="ARBA" id="ARBA00023139"/>
    </source>
</evidence>
<evidence type="ECO:0000256" key="5">
    <source>
        <dbReference type="ARBA" id="ARBA00022707"/>
    </source>
</evidence>
<protein>
    <recommendedName>
        <fullName evidence="4">Ragulator complex protein LAMTOR1</fullName>
    </recommendedName>
    <alternativeName>
        <fullName evidence="11">Late endosomal/lysosomal adaptor and MAPK and MTOR activator 1</fullName>
    </alternativeName>
</protein>
<evidence type="ECO:0000256" key="2">
    <source>
        <dbReference type="ARBA" id="ARBA00004577"/>
    </source>
</evidence>
<evidence type="ECO:0000313" key="13">
    <source>
        <dbReference type="Proteomes" id="UP000494040"/>
    </source>
</evidence>
<dbReference type="GO" id="GO:0007040">
    <property type="term" value="P:lysosome organization"/>
    <property type="evidence" value="ECO:0007669"/>
    <property type="project" value="InterPro"/>
</dbReference>
<dbReference type="GO" id="GO:0045121">
    <property type="term" value="C:membrane raft"/>
    <property type="evidence" value="ECO:0007669"/>
    <property type="project" value="InterPro"/>
</dbReference>
<dbReference type="SMART" id="SM01262">
    <property type="entry name" value="LAMTOR"/>
    <property type="match status" value="1"/>
</dbReference>
<dbReference type="GeneID" id="106668951"/>
<evidence type="ECO:0000256" key="11">
    <source>
        <dbReference type="ARBA" id="ARBA00032695"/>
    </source>
</evidence>
<dbReference type="GO" id="GO:0031902">
    <property type="term" value="C:late endosome membrane"/>
    <property type="evidence" value="ECO:0007669"/>
    <property type="project" value="UniProtKB-SubCell"/>
</dbReference>
<proteinExistence type="inferred from homology"/>
<dbReference type="GO" id="GO:0071230">
    <property type="term" value="P:cellular response to amino acid stimulus"/>
    <property type="evidence" value="ECO:0007669"/>
    <property type="project" value="InterPro"/>
</dbReference>
<dbReference type="GO" id="GO:0032008">
    <property type="term" value="P:positive regulation of TOR signaling"/>
    <property type="evidence" value="ECO:0007669"/>
    <property type="project" value="InterPro"/>
</dbReference>
<accession>A0A8I6TG11</accession>
<dbReference type="OMA" id="MGCCYSF"/>
<keyword evidence="10" id="KW-0449">Lipoprotein</keyword>
<dbReference type="GO" id="GO:0043410">
    <property type="term" value="P:positive regulation of MAPK cascade"/>
    <property type="evidence" value="ECO:0007669"/>
    <property type="project" value="InterPro"/>
</dbReference>
<dbReference type="PANTHER" id="PTHR13401">
    <property type="entry name" value="RAGULATOR COMPLEX PROTEIN LAMTOR1"/>
    <property type="match status" value="1"/>
</dbReference>
<evidence type="ECO:0000256" key="10">
    <source>
        <dbReference type="ARBA" id="ARBA00023288"/>
    </source>
</evidence>
<dbReference type="RefSeq" id="XP_014253656.1">
    <property type="nucleotide sequence ID" value="XM_014398170.2"/>
</dbReference>
<keyword evidence="8" id="KW-0564">Palmitate</keyword>
<dbReference type="PANTHER" id="PTHR13401:SF2">
    <property type="entry name" value="RAGULATOR COMPLEX PROTEIN LAMTOR1"/>
    <property type="match status" value="1"/>
</dbReference>
<dbReference type="OrthoDB" id="5562028at2759"/>
<reference evidence="12" key="1">
    <citation type="submission" date="2022-01" db="UniProtKB">
        <authorList>
            <consortium name="EnsemblMetazoa"/>
        </authorList>
    </citation>
    <scope>IDENTIFICATION</scope>
</reference>
<evidence type="ECO:0000313" key="12">
    <source>
        <dbReference type="EnsemblMetazoa" id="XP_014253656.1"/>
    </source>
</evidence>
<evidence type="ECO:0000256" key="7">
    <source>
        <dbReference type="ARBA" id="ARBA00023136"/>
    </source>
</evidence>
<comment type="similarity">
    <text evidence="3">Belongs to the LAMTOR1 family.</text>
</comment>
<dbReference type="EnsemblMetazoa" id="XM_014398170.2">
    <property type="protein sequence ID" value="XP_014253656.1"/>
    <property type="gene ID" value="LOC106668951"/>
</dbReference>
<dbReference type="GO" id="GO:0071986">
    <property type="term" value="C:Ragulator complex"/>
    <property type="evidence" value="ECO:0007669"/>
    <property type="project" value="InterPro"/>
</dbReference>
<keyword evidence="5" id="KW-0519">Myristate</keyword>
<name>A0A8I6TG11_CIMLE</name>
<evidence type="ECO:0000256" key="1">
    <source>
        <dbReference type="ARBA" id="ARBA00004122"/>
    </source>
</evidence>
<dbReference type="AlphaFoldDB" id="A0A8I6TG11"/>
<comment type="subcellular location">
    <subcellularLocation>
        <location evidence="2">Late endosome membrane</location>
        <topology evidence="2">Lipid-anchor</topology>
        <orientation evidence="2">Cytoplasmic side</orientation>
    </subcellularLocation>
    <subcellularLocation>
        <location evidence="1">Lysosome membrane</location>
        <topology evidence="1">Lipid-anchor</topology>
        <orientation evidence="1">Cytoplasmic side</orientation>
    </subcellularLocation>
</comment>
<evidence type="ECO:0000256" key="6">
    <source>
        <dbReference type="ARBA" id="ARBA00022753"/>
    </source>
</evidence>
<dbReference type="GO" id="GO:0005765">
    <property type="term" value="C:lysosomal membrane"/>
    <property type="evidence" value="ECO:0007669"/>
    <property type="project" value="UniProtKB-SubCell"/>
</dbReference>
<keyword evidence="7" id="KW-0472">Membrane</keyword>
<dbReference type="GO" id="GO:0001919">
    <property type="term" value="P:regulation of receptor recycling"/>
    <property type="evidence" value="ECO:0007669"/>
    <property type="project" value="InterPro"/>
</dbReference>
<dbReference type="GO" id="GO:0005085">
    <property type="term" value="F:guanyl-nucleotide exchange factor activity"/>
    <property type="evidence" value="ECO:0007669"/>
    <property type="project" value="TreeGrafter"/>
</dbReference>
<keyword evidence="13" id="KW-1185">Reference proteome</keyword>
<dbReference type="Proteomes" id="UP000494040">
    <property type="component" value="Unassembled WGS sequence"/>
</dbReference>
<evidence type="ECO:0000256" key="3">
    <source>
        <dbReference type="ARBA" id="ARBA00010861"/>
    </source>
</evidence>
<keyword evidence="6" id="KW-0967">Endosome</keyword>
<dbReference type="Pfam" id="PF15454">
    <property type="entry name" value="LAMTOR"/>
    <property type="match status" value="1"/>
</dbReference>
<dbReference type="GO" id="GO:0042632">
    <property type="term" value="P:cholesterol homeostasis"/>
    <property type="evidence" value="ECO:0007669"/>
    <property type="project" value="InterPro"/>
</dbReference>
<keyword evidence="9" id="KW-0458">Lysosome</keyword>
<dbReference type="KEGG" id="clec:106668951"/>